<accession>A0AAE0FF77</accession>
<evidence type="ECO:0000313" key="2">
    <source>
        <dbReference type="EMBL" id="KAK3258593.1"/>
    </source>
</evidence>
<evidence type="ECO:0000313" key="3">
    <source>
        <dbReference type="Proteomes" id="UP001190700"/>
    </source>
</evidence>
<feature type="region of interest" description="Disordered" evidence="1">
    <location>
        <begin position="382"/>
        <end position="442"/>
    </location>
</feature>
<keyword evidence="3" id="KW-1185">Reference proteome</keyword>
<name>A0AAE0FF77_9CHLO</name>
<feature type="region of interest" description="Disordered" evidence="1">
    <location>
        <begin position="458"/>
        <end position="483"/>
    </location>
</feature>
<organism evidence="2 3">
    <name type="scientific">Cymbomonas tetramitiformis</name>
    <dbReference type="NCBI Taxonomy" id="36881"/>
    <lineage>
        <taxon>Eukaryota</taxon>
        <taxon>Viridiplantae</taxon>
        <taxon>Chlorophyta</taxon>
        <taxon>Pyramimonadophyceae</taxon>
        <taxon>Pyramimonadales</taxon>
        <taxon>Pyramimonadaceae</taxon>
        <taxon>Cymbomonas</taxon>
    </lineage>
</organism>
<comment type="caution">
    <text evidence="2">The sequence shown here is derived from an EMBL/GenBank/DDBJ whole genome shotgun (WGS) entry which is preliminary data.</text>
</comment>
<protein>
    <submittedName>
        <fullName evidence="2">Uncharacterized protein</fullName>
    </submittedName>
</protein>
<feature type="region of interest" description="Disordered" evidence="1">
    <location>
        <begin position="251"/>
        <end position="276"/>
    </location>
</feature>
<dbReference type="EMBL" id="LGRX02019425">
    <property type="protein sequence ID" value="KAK3258593.1"/>
    <property type="molecule type" value="Genomic_DNA"/>
</dbReference>
<sequence>MFFNDPAVLVSTPVEEGREDEYLEQLSYAFTYSTDIVTILRPGGFHPKNGFTLDNDSADTDFTALLAAMRHVLYPVSFTEFSKLLDLEHDYDFYHVVLNEIIFTILPVLLRGTALALYSEAARSHPGDGRYVLQRLRFEVEGVPDPDSDRHWVKMRAVIIDEHKDPAPQLMTIRTLGDKHARLNPDYSESKRVRDLWHILTDSAKQTPFVNPLYVNVIRDLRAGSPFSFSTLCLRIRTVWKEELAFATPADASLSGGGGGGGGDRQKSPSFNSVTVEKKPGYSTKCVGEWRVDPPGSPLKRWKGVGFPCITCFRLWGLTDSHPGTRGLCPYTCVAAFSPRLTPPSALPVGNRPLPQAFASAMASLQAAGGASAQSVVVADEHADPAPADPEPVGSVMTFIAPVTDPPPPLDHAAAGSDGDVAEPTAEMRPTDAAPYPAGDSDCEAELAAMHTILDDDEDWPAFRSTPWIPQFSGSTDRRAPAN</sequence>
<proteinExistence type="predicted"/>
<evidence type="ECO:0000256" key="1">
    <source>
        <dbReference type="SAM" id="MobiDB-lite"/>
    </source>
</evidence>
<gene>
    <name evidence="2" type="ORF">CYMTET_32374</name>
</gene>
<dbReference type="AlphaFoldDB" id="A0AAE0FF77"/>
<dbReference type="Proteomes" id="UP001190700">
    <property type="component" value="Unassembled WGS sequence"/>
</dbReference>
<reference evidence="2 3" key="1">
    <citation type="journal article" date="2015" name="Genome Biol. Evol.">
        <title>Comparative Genomics of a Bacterivorous Green Alga Reveals Evolutionary Causalities and Consequences of Phago-Mixotrophic Mode of Nutrition.</title>
        <authorList>
            <person name="Burns J.A."/>
            <person name="Paasch A."/>
            <person name="Narechania A."/>
            <person name="Kim E."/>
        </authorList>
    </citation>
    <scope>NUCLEOTIDE SEQUENCE [LARGE SCALE GENOMIC DNA]</scope>
    <source>
        <strain evidence="2 3">PLY_AMNH</strain>
    </source>
</reference>